<dbReference type="Pfam" id="PF15595">
    <property type="entry name" value="Imm51"/>
    <property type="match status" value="1"/>
</dbReference>
<comment type="caution">
    <text evidence="1">The sequence shown here is derived from an EMBL/GenBank/DDBJ whole genome shotgun (WGS) entry which is preliminary data.</text>
</comment>
<organism evidence="1 2">
    <name type="scientific">Propionibacterium acidifaciens F0233</name>
    <dbReference type="NCBI Taxonomy" id="553198"/>
    <lineage>
        <taxon>Bacteria</taxon>
        <taxon>Bacillati</taxon>
        <taxon>Actinomycetota</taxon>
        <taxon>Actinomycetes</taxon>
        <taxon>Propionibacteriales</taxon>
        <taxon>Propionibacteriaceae</taxon>
        <taxon>Propionibacterium</taxon>
    </lineage>
</organism>
<keyword evidence="2" id="KW-1185">Reference proteome</keyword>
<sequence length="236" mass="25995">MLADAEGLTAEDAAFVCIFGYLGFKKEQWPVLGKLDDWNRDAWPMPVFTQTARGSVKPVRVFYDPDDPSKVIRRELIRPDEPTDGPESGSFGHVAVSIRLGNLLSGAGQWPDVVQYPPPRQIPRGLVATLTRPEPEAGDDQGCLTIQAGACLKEVFATRTDEGAEGSGYDWASLTRVLIDERAPELADRVELDPDAQELLVFSTDMEALKKLKILLEQLVDSPKDARALFSKAELE</sequence>
<gene>
    <name evidence="1" type="ORF">HMPREF0682_2358</name>
</gene>
<dbReference type="EMBL" id="ACVN02000031">
    <property type="protein sequence ID" value="ERK62265.1"/>
    <property type="molecule type" value="Genomic_DNA"/>
</dbReference>
<evidence type="ECO:0000313" key="1">
    <source>
        <dbReference type="EMBL" id="ERK62265.1"/>
    </source>
</evidence>
<dbReference type="AlphaFoldDB" id="U2QH92"/>
<name>U2QH92_9ACTN</name>
<proteinExistence type="predicted"/>
<accession>U2QH92</accession>
<dbReference type="InterPro" id="IPR028956">
    <property type="entry name" value="Imm51"/>
</dbReference>
<reference evidence="1" key="1">
    <citation type="submission" date="2013-08" db="EMBL/GenBank/DDBJ databases">
        <authorList>
            <person name="Durkin A.S."/>
            <person name="Haft D.R."/>
            <person name="McCorrison J."/>
            <person name="Torralba M."/>
            <person name="Gillis M."/>
            <person name="Haft D.H."/>
            <person name="Methe B."/>
            <person name="Sutton G."/>
            <person name="Nelson K.E."/>
        </authorList>
    </citation>
    <scope>NUCLEOTIDE SEQUENCE [LARGE SCALE GENOMIC DNA]</scope>
    <source>
        <strain evidence="1">F0233</strain>
    </source>
</reference>
<protein>
    <submittedName>
        <fullName evidence="1">Immunity protein 31</fullName>
    </submittedName>
</protein>
<dbReference type="Proteomes" id="UP000017052">
    <property type="component" value="Unassembled WGS sequence"/>
</dbReference>
<evidence type="ECO:0000313" key="2">
    <source>
        <dbReference type="Proteomes" id="UP000017052"/>
    </source>
</evidence>